<accession>A0A9D2IVJ9</accession>
<dbReference type="GO" id="GO:0043565">
    <property type="term" value="F:sequence-specific DNA binding"/>
    <property type="evidence" value="ECO:0007669"/>
    <property type="project" value="InterPro"/>
</dbReference>
<dbReference type="GO" id="GO:0003700">
    <property type="term" value="F:DNA-binding transcription factor activity"/>
    <property type="evidence" value="ECO:0007669"/>
    <property type="project" value="InterPro"/>
</dbReference>
<proteinExistence type="predicted"/>
<dbReference type="InterPro" id="IPR009057">
    <property type="entry name" value="Homeodomain-like_sf"/>
</dbReference>
<evidence type="ECO:0000256" key="3">
    <source>
        <dbReference type="ARBA" id="ARBA00023163"/>
    </source>
</evidence>
<dbReference type="SMART" id="SM00342">
    <property type="entry name" value="HTH_ARAC"/>
    <property type="match status" value="1"/>
</dbReference>
<dbReference type="AlphaFoldDB" id="A0A9D2IVJ9"/>
<dbReference type="EMBL" id="DXBS01000026">
    <property type="protein sequence ID" value="HIZ24062.1"/>
    <property type="molecule type" value="Genomic_DNA"/>
</dbReference>
<gene>
    <name evidence="5" type="ORF">H9812_01090</name>
</gene>
<dbReference type="PANTHER" id="PTHR43280">
    <property type="entry name" value="ARAC-FAMILY TRANSCRIPTIONAL REGULATOR"/>
    <property type="match status" value="1"/>
</dbReference>
<dbReference type="InterPro" id="IPR018060">
    <property type="entry name" value="HTH_AraC"/>
</dbReference>
<feature type="domain" description="HTH araC/xylS-type" evidence="4">
    <location>
        <begin position="167"/>
        <end position="265"/>
    </location>
</feature>
<organism evidence="5 6">
    <name type="scientific">Candidatus Gallimonas intestinigallinarum</name>
    <dbReference type="NCBI Taxonomy" id="2838604"/>
    <lineage>
        <taxon>Bacteria</taxon>
        <taxon>Bacillati</taxon>
        <taxon>Bacillota</taxon>
        <taxon>Clostridia</taxon>
        <taxon>Candidatus Gallimonas</taxon>
    </lineage>
</organism>
<reference evidence="5" key="2">
    <citation type="submission" date="2021-04" db="EMBL/GenBank/DDBJ databases">
        <authorList>
            <person name="Gilroy R."/>
        </authorList>
    </citation>
    <scope>NUCLEOTIDE SEQUENCE</scope>
    <source>
        <strain evidence="5">CHK33-5263</strain>
    </source>
</reference>
<evidence type="ECO:0000313" key="6">
    <source>
        <dbReference type="Proteomes" id="UP000824044"/>
    </source>
</evidence>
<keyword evidence="3" id="KW-0804">Transcription</keyword>
<dbReference type="Proteomes" id="UP000824044">
    <property type="component" value="Unassembled WGS sequence"/>
</dbReference>
<dbReference type="Gene3D" id="1.10.10.60">
    <property type="entry name" value="Homeodomain-like"/>
    <property type="match status" value="2"/>
</dbReference>
<comment type="caution">
    <text evidence="5">The sequence shown here is derived from an EMBL/GenBank/DDBJ whole genome shotgun (WGS) entry which is preliminary data.</text>
</comment>
<evidence type="ECO:0000259" key="4">
    <source>
        <dbReference type="PROSITE" id="PS01124"/>
    </source>
</evidence>
<protein>
    <submittedName>
        <fullName evidence="5">AraC family transcriptional regulator</fullName>
    </submittedName>
</protein>
<dbReference type="SUPFAM" id="SSF46689">
    <property type="entry name" value="Homeodomain-like"/>
    <property type="match status" value="1"/>
</dbReference>
<dbReference type="SUPFAM" id="SSF51215">
    <property type="entry name" value="Regulatory protein AraC"/>
    <property type="match status" value="1"/>
</dbReference>
<dbReference type="PANTHER" id="PTHR43280:SF2">
    <property type="entry name" value="HTH-TYPE TRANSCRIPTIONAL REGULATOR EXSA"/>
    <property type="match status" value="1"/>
</dbReference>
<dbReference type="Pfam" id="PF12833">
    <property type="entry name" value="HTH_18"/>
    <property type="match status" value="1"/>
</dbReference>
<sequence>MVAKSNLHFDLSAPVQLLWFGEFISPEKNWKHLTRRLFEYELFVVTEGVLYIADEEFEHEVRAGEYLIMPPTVNQHGSRVCRCRFYWLHFRCPALPASVSMPEQGSFSDADTVRTIAKKLMQAEAAEPRGVHSRYLASELLLELREQALAGAHEAGGANSSAERLCERIREFVFFHRFSDVKVREIARELGYHAKYLSALFHRTEGVTLKSYINAQRCAEAKRLLLESGLTVTEVAYYLNFPDPHSFARFFKTMTGITATQFREEQSVSPPKPAPEI</sequence>
<keyword evidence="1" id="KW-0805">Transcription regulation</keyword>
<evidence type="ECO:0000256" key="2">
    <source>
        <dbReference type="ARBA" id="ARBA00023125"/>
    </source>
</evidence>
<reference evidence="5" key="1">
    <citation type="journal article" date="2021" name="PeerJ">
        <title>Extensive microbial diversity within the chicken gut microbiome revealed by metagenomics and culture.</title>
        <authorList>
            <person name="Gilroy R."/>
            <person name="Ravi A."/>
            <person name="Getino M."/>
            <person name="Pursley I."/>
            <person name="Horton D.L."/>
            <person name="Alikhan N.F."/>
            <person name="Baker D."/>
            <person name="Gharbi K."/>
            <person name="Hall N."/>
            <person name="Watson M."/>
            <person name="Adriaenssens E.M."/>
            <person name="Foster-Nyarko E."/>
            <person name="Jarju S."/>
            <person name="Secka A."/>
            <person name="Antonio M."/>
            <person name="Oren A."/>
            <person name="Chaudhuri R.R."/>
            <person name="La Ragione R."/>
            <person name="Hildebrand F."/>
            <person name="Pallen M.J."/>
        </authorList>
    </citation>
    <scope>NUCLEOTIDE SEQUENCE</scope>
    <source>
        <strain evidence="5">CHK33-5263</strain>
    </source>
</reference>
<dbReference type="InterPro" id="IPR003313">
    <property type="entry name" value="AraC-bd"/>
</dbReference>
<evidence type="ECO:0000256" key="1">
    <source>
        <dbReference type="ARBA" id="ARBA00023015"/>
    </source>
</evidence>
<name>A0A9D2IVJ9_9FIRM</name>
<evidence type="ECO:0000313" key="5">
    <source>
        <dbReference type="EMBL" id="HIZ24062.1"/>
    </source>
</evidence>
<keyword evidence="2" id="KW-0238">DNA-binding</keyword>
<dbReference type="InterPro" id="IPR037923">
    <property type="entry name" value="HTH-like"/>
</dbReference>
<dbReference type="Pfam" id="PF02311">
    <property type="entry name" value="AraC_binding"/>
    <property type="match status" value="1"/>
</dbReference>
<dbReference type="PROSITE" id="PS01124">
    <property type="entry name" value="HTH_ARAC_FAMILY_2"/>
    <property type="match status" value="1"/>
</dbReference>